<evidence type="ECO:0000313" key="3">
    <source>
        <dbReference type="Proteomes" id="UP001596391"/>
    </source>
</evidence>
<proteinExistence type="predicted"/>
<accession>A0ABW1Z8K7</accession>
<keyword evidence="3" id="KW-1185">Reference proteome</keyword>
<comment type="caution">
    <text evidence="2">The sequence shown here is derived from an EMBL/GenBank/DDBJ whole genome shotgun (WGS) entry which is preliminary data.</text>
</comment>
<dbReference type="InterPro" id="IPR050066">
    <property type="entry name" value="UvrABC_protein_C"/>
</dbReference>
<reference evidence="3" key="1">
    <citation type="journal article" date="2019" name="Int. J. Syst. Evol. Microbiol.">
        <title>The Global Catalogue of Microorganisms (GCM) 10K type strain sequencing project: providing services to taxonomists for standard genome sequencing and annotation.</title>
        <authorList>
            <consortium name="The Broad Institute Genomics Platform"/>
            <consortium name="The Broad Institute Genome Sequencing Center for Infectious Disease"/>
            <person name="Wu L."/>
            <person name="Ma J."/>
        </authorList>
    </citation>
    <scope>NUCLEOTIDE SEQUENCE [LARGE SCALE GENOMIC DNA]</scope>
    <source>
        <strain evidence="3">CGMCC 1.16026</strain>
    </source>
</reference>
<gene>
    <name evidence="2" type="ORF">ACFQBQ_09050</name>
</gene>
<dbReference type="PROSITE" id="PS50151">
    <property type="entry name" value="UVR"/>
    <property type="match status" value="1"/>
</dbReference>
<dbReference type="Proteomes" id="UP001596391">
    <property type="component" value="Unassembled WGS sequence"/>
</dbReference>
<dbReference type="RefSeq" id="WP_263369442.1">
    <property type="nucleotide sequence ID" value="NZ_JAGSYD010000001.1"/>
</dbReference>
<evidence type="ECO:0000313" key="2">
    <source>
        <dbReference type="EMBL" id="MFC6645722.1"/>
    </source>
</evidence>
<dbReference type="InterPro" id="IPR001943">
    <property type="entry name" value="UVR_dom"/>
</dbReference>
<dbReference type="PANTHER" id="PTHR30562:SF1">
    <property type="entry name" value="UVRABC SYSTEM PROTEIN C"/>
    <property type="match status" value="1"/>
</dbReference>
<dbReference type="EMBL" id="JBHSWI010000001">
    <property type="protein sequence ID" value="MFC6645722.1"/>
    <property type="molecule type" value="Genomic_DNA"/>
</dbReference>
<name>A0ABW1Z8K7_9BACT</name>
<evidence type="ECO:0000259" key="1">
    <source>
        <dbReference type="PROSITE" id="PS50151"/>
    </source>
</evidence>
<feature type="domain" description="UVR" evidence="1">
    <location>
        <begin position="228"/>
        <end position="263"/>
    </location>
</feature>
<sequence>MAAEFHFEHRVEFTPETAIEVLRPIVAGPGVFALRGESGEPYLTRAADVRRRLKRLLAPPETTFAADGSEQVVASKRLNLRNRVRFIEWTATGSEFESTLLLYCATRATFGEEQARKRLRLYAPAFLRVTLAHEHPRVYVTNKLSAKALATTFGPFPSRAAAERYCDGVLDLFKLRRCHEDLQVHPDHPGCAYGEMKKCMEPCKAACTADEYAAEAEAVRAFFATRGESMLAEIAKERDAASEDMDFERAAELHAKYERVKAAAIQADELVRPVNMLRVLVLQQAASEGADASHEQAAVFLLEHGEIVGPQRLSTLGVRAVREQTAVGSSLFAQPLMLAAVPLVEEGPGPKAQGLEGEAVVSLSPEERVRALLAKLEGEANAEVSIAVMCDFLALFRRWYYRPEKQRAGEVFLPNADGSWPVRRILNGAARVVLGPPKEAAPVDREAAAAMKTKVLHEGREDVERVVPVLPKRKRTRKATDAPQP</sequence>
<protein>
    <submittedName>
        <fullName evidence="2">Excinuclease ABC subunit C</fullName>
    </submittedName>
</protein>
<dbReference type="PANTHER" id="PTHR30562">
    <property type="entry name" value="UVRC/OXIDOREDUCTASE"/>
    <property type="match status" value="1"/>
</dbReference>
<organism evidence="2 3">
    <name type="scientific">Granulicella cerasi</name>
    <dbReference type="NCBI Taxonomy" id="741063"/>
    <lineage>
        <taxon>Bacteria</taxon>
        <taxon>Pseudomonadati</taxon>
        <taxon>Acidobacteriota</taxon>
        <taxon>Terriglobia</taxon>
        <taxon>Terriglobales</taxon>
        <taxon>Acidobacteriaceae</taxon>
        <taxon>Granulicella</taxon>
    </lineage>
</organism>